<dbReference type="RefSeq" id="WP_150333029.1">
    <property type="nucleotide sequence ID" value="NZ_CP044108.1"/>
</dbReference>
<dbReference type="Proteomes" id="UP000323865">
    <property type="component" value="Chromosome"/>
</dbReference>
<organism evidence="3 4">
    <name type="scientific">Dermabacter vaginalis</name>
    <dbReference type="NCBI Taxonomy" id="1630135"/>
    <lineage>
        <taxon>Bacteria</taxon>
        <taxon>Bacillati</taxon>
        <taxon>Actinomycetota</taxon>
        <taxon>Actinomycetes</taxon>
        <taxon>Micrococcales</taxon>
        <taxon>Dermabacteraceae</taxon>
        <taxon>Dermabacter</taxon>
    </lineage>
</organism>
<proteinExistence type="predicted"/>
<sequence length="314" mass="33463">MKLTESLGTVAPHGEGRMLVQIITPGVGSSGVYPEETLKAAAAGRVFAKGTQMFADHPSVAETQDRPERSIKDLAGVLTEDAYWDGTALVAEAKTFEPWRSVIAGMHDAIGVSIRATGTVTESDEDGRPIITSLDEALSVDFVTKAGRGGKVRELYESARRTLNETPAHPGRASNKQMKENQVMEIQESQFQALTEKANRVEALEAERDTAIERAETAEKALKDAFEAADMAAVDKTISEADADFNRLETAGLKAAITRNDDGRVNLEAFKAAVEAAAADKRTTTGEGTPTGVGPNINESTDLSDDELLAALTA</sequence>
<protein>
    <submittedName>
        <fullName evidence="3">Uncharacterized protein</fullName>
    </submittedName>
</protein>
<keyword evidence="1" id="KW-0175">Coiled coil</keyword>
<evidence type="ECO:0000256" key="2">
    <source>
        <dbReference type="SAM" id="MobiDB-lite"/>
    </source>
</evidence>
<evidence type="ECO:0000313" key="4">
    <source>
        <dbReference type="Proteomes" id="UP000323865"/>
    </source>
</evidence>
<name>A0ABX6A386_9MICO</name>
<gene>
    <name evidence="3" type="ORF">FOB48_04590</name>
</gene>
<evidence type="ECO:0000256" key="1">
    <source>
        <dbReference type="SAM" id="Coils"/>
    </source>
</evidence>
<feature type="coiled-coil region" evidence="1">
    <location>
        <begin position="184"/>
        <end position="221"/>
    </location>
</feature>
<keyword evidence="4" id="KW-1185">Reference proteome</keyword>
<accession>A0ABX6A386</accession>
<dbReference type="EMBL" id="CP044108">
    <property type="protein sequence ID" value="QEU11642.1"/>
    <property type="molecule type" value="Genomic_DNA"/>
</dbReference>
<reference evidence="3 4" key="1">
    <citation type="submission" date="2019-09" db="EMBL/GenBank/DDBJ databases">
        <title>FDA dAtabase for Regulatory Grade micrObial Sequences (FDA-ARGOS): Supporting development and validation of Infectious Disease Dx tests.</title>
        <authorList>
            <person name="Sciortino C."/>
            <person name="Tallon L."/>
            <person name="Sadzewicz L."/>
            <person name="Vavikolanu K."/>
            <person name="Mehta A."/>
            <person name="Aluvathingal J."/>
            <person name="Nadendla S."/>
            <person name="Nandy P."/>
            <person name="Geyer C."/>
            <person name="Yan Y."/>
            <person name="Sichtig H."/>
        </authorList>
    </citation>
    <scope>NUCLEOTIDE SEQUENCE [LARGE SCALE GENOMIC DNA]</scope>
    <source>
        <strain evidence="3 4">FDAARGOS_640</strain>
    </source>
</reference>
<feature type="compositionally biased region" description="Low complexity" evidence="2">
    <location>
        <begin position="285"/>
        <end position="295"/>
    </location>
</feature>
<feature type="region of interest" description="Disordered" evidence="2">
    <location>
        <begin position="278"/>
        <end position="305"/>
    </location>
</feature>
<evidence type="ECO:0000313" key="3">
    <source>
        <dbReference type="EMBL" id="QEU11642.1"/>
    </source>
</evidence>